<gene>
    <name evidence="1" type="ORF">HA227_02340</name>
    <name evidence="2" type="ORF">J4478_02190</name>
</gene>
<proteinExistence type="predicted"/>
<accession>A0A7J4KSR3</accession>
<evidence type="ECO:0000313" key="1">
    <source>
        <dbReference type="EMBL" id="HIH33071.1"/>
    </source>
</evidence>
<reference evidence="2" key="3">
    <citation type="submission" date="2021-05" db="EMBL/GenBank/DDBJ databases">
        <title>Protein family content uncovers lineage relationships and bacterial pathway maintenance mechanisms in DPANN archaea.</title>
        <authorList>
            <person name="Castelle C.J."/>
            <person name="Meheust R."/>
            <person name="Jaffe A.L."/>
            <person name="Seitz K."/>
            <person name="Gong X."/>
            <person name="Baker B.J."/>
            <person name="Banfield J.F."/>
        </authorList>
    </citation>
    <scope>NUCLEOTIDE SEQUENCE</scope>
    <source>
        <strain evidence="2">RIFCSPLOWO2_01_FULL_43_13</strain>
    </source>
</reference>
<dbReference type="SUPFAM" id="SSF47113">
    <property type="entry name" value="Histone-fold"/>
    <property type="match status" value="1"/>
</dbReference>
<dbReference type="EMBL" id="JAGVWB010000013">
    <property type="protein sequence ID" value="MBS3058188.1"/>
    <property type="molecule type" value="Genomic_DNA"/>
</dbReference>
<dbReference type="Proteomes" id="UP000527315">
    <property type="component" value="Unassembled WGS sequence"/>
</dbReference>
<dbReference type="AlphaFoldDB" id="A0A7J4KSR3"/>
<dbReference type="InterPro" id="IPR009072">
    <property type="entry name" value="Histone-fold"/>
</dbReference>
<organism evidence="1 3">
    <name type="scientific">Candidatus Iainarchaeum sp</name>
    <dbReference type="NCBI Taxonomy" id="3101447"/>
    <lineage>
        <taxon>Archaea</taxon>
        <taxon>Candidatus Iainarchaeota</taxon>
        <taxon>Candidatus Iainarchaeia</taxon>
        <taxon>Candidatus Iainarchaeales</taxon>
        <taxon>Candidatus Iainarchaeaceae</taxon>
        <taxon>Candidatus Iainarchaeum</taxon>
    </lineage>
</organism>
<dbReference type="Proteomes" id="UP000680185">
    <property type="component" value="Unassembled WGS sequence"/>
</dbReference>
<dbReference type="GO" id="GO:0046982">
    <property type="term" value="F:protein heterodimerization activity"/>
    <property type="evidence" value="ECO:0007669"/>
    <property type="project" value="InterPro"/>
</dbReference>
<evidence type="ECO:0000313" key="3">
    <source>
        <dbReference type="Proteomes" id="UP000527315"/>
    </source>
</evidence>
<protein>
    <recommendedName>
        <fullName evidence="4">DUF1931 domain-containing protein</fullName>
    </recommendedName>
</protein>
<name>A0A7J4KSR3_9ARCH</name>
<dbReference type="EMBL" id="DUFJ01000058">
    <property type="protein sequence ID" value="HIH33071.1"/>
    <property type="molecule type" value="Genomic_DNA"/>
</dbReference>
<reference evidence="2" key="2">
    <citation type="submission" date="2021-03" db="EMBL/GenBank/DDBJ databases">
        <authorList>
            <person name="Jaffe A."/>
        </authorList>
    </citation>
    <scope>NUCLEOTIDE SEQUENCE</scope>
    <source>
        <strain evidence="2">RIFCSPLOWO2_01_FULL_43_13</strain>
    </source>
</reference>
<evidence type="ECO:0000313" key="2">
    <source>
        <dbReference type="EMBL" id="MBS3058188.1"/>
    </source>
</evidence>
<reference evidence="3" key="1">
    <citation type="journal article" date="2020" name="bioRxiv">
        <title>A rank-normalized archaeal taxonomy based on genome phylogeny resolves widespread incomplete and uneven classifications.</title>
        <authorList>
            <person name="Rinke C."/>
            <person name="Chuvochina M."/>
            <person name="Mussig A.J."/>
            <person name="Chaumeil P.-A."/>
            <person name="Waite D.W."/>
            <person name="Whitman W.B."/>
            <person name="Parks D.H."/>
            <person name="Hugenholtz P."/>
        </authorList>
    </citation>
    <scope>NUCLEOTIDE SEQUENCE [LARGE SCALE GENOMIC DNA]</scope>
</reference>
<dbReference type="Gene3D" id="1.10.20.10">
    <property type="entry name" value="Histone, subunit A"/>
    <property type="match status" value="1"/>
</dbReference>
<sequence length="58" mass="6263">MAELLVVTSKVKEAISKSDMNCSSDTPDALSVVVEGLLKKAVERAKANGRKTVRPEDF</sequence>
<evidence type="ECO:0008006" key="4">
    <source>
        <dbReference type="Google" id="ProtNLM"/>
    </source>
</evidence>
<comment type="caution">
    <text evidence="1">The sequence shown here is derived from an EMBL/GenBank/DDBJ whole genome shotgun (WGS) entry which is preliminary data.</text>
</comment>